<dbReference type="GO" id="GO:0006265">
    <property type="term" value="P:DNA topological change"/>
    <property type="evidence" value="ECO:0007669"/>
    <property type="project" value="InterPro"/>
</dbReference>
<dbReference type="InterPro" id="IPR049331">
    <property type="entry name" value="Top1B_N_bact"/>
</dbReference>
<dbReference type="PROSITE" id="PS52038">
    <property type="entry name" value="TOPO_IB_2"/>
    <property type="match status" value="1"/>
</dbReference>
<keyword evidence="6" id="KW-0413">Isomerase</keyword>
<dbReference type="InterPro" id="IPR011010">
    <property type="entry name" value="DNA_brk_join_enz"/>
</dbReference>
<dbReference type="GO" id="GO:0003917">
    <property type="term" value="F:DNA topoisomerase type I (single strand cut, ATP-independent) activity"/>
    <property type="evidence" value="ECO:0007669"/>
    <property type="project" value="UniProtKB-EC"/>
</dbReference>
<dbReference type="RefSeq" id="WP_189406390.1">
    <property type="nucleotide sequence ID" value="NZ_BMXP01000005.1"/>
</dbReference>
<evidence type="ECO:0000256" key="4">
    <source>
        <dbReference type="ARBA" id="ARBA00023029"/>
    </source>
</evidence>
<dbReference type="InterPro" id="IPR035447">
    <property type="entry name" value="DNA_topo_I_N_sf"/>
</dbReference>
<dbReference type="SUPFAM" id="SSF56349">
    <property type="entry name" value="DNA breaking-rejoining enzymes"/>
    <property type="match status" value="1"/>
</dbReference>
<reference evidence="9" key="1">
    <citation type="journal article" date="2014" name="Int. J. Syst. Evol. Microbiol.">
        <title>Complete genome sequence of Corynebacterium casei LMG S-19264T (=DSM 44701T), isolated from a smear-ripened cheese.</title>
        <authorList>
            <consortium name="US DOE Joint Genome Institute (JGI-PGF)"/>
            <person name="Walter F."/>
            <person name="Albersmeier A."/>
            <person name="Kalinowski J."/>
            <person name="Ruckert C."/>
        </authorList>
    </citation>
    <scope>NUCLEOTIDE SEQUENCE</scope>
    <source>
        <strain evidence="9">KCTC 22164</strain>
    </source>
</reference>
<dbReference type="Gene3D" id="1.10.132.120">
    <property type="match status" value="1"/>
</dbReference>
<gene>
    <name evidence="9" type="primary">pslN</name>
    <name evidence="9" type="ORF">GCM10007391_21800</name>
</gene>
<dbReference type="Pfam" id="PF21338">
    <property type="entry name" value="Top1B_N_bact"/>
    <property type="match status" value="1"/>
</dbReference>
<evidence type="ECO:0000256" key="6">
    <source>
        <dbReference type="ARBA" id="ARBA00023235"/>
    </source>
</evidence>
<keyword evidence="5" id="KW-0238">DNA-binding</keyword>
<protein>
    <recommendedName>
        <fullName evidence="3">DNA topoisomerase</fullName>
        <ecNumber evidence="3">5.6.2.1</ecNumber>
    </recommendedName>
</protein>
<dbReference type="AlphaFoldDB" id="A0A918MZ38"/>
<evidence type="ECO:0000256" key="3">
    <source>
        <dbReference type="ARBA" id="ARBA00012891"/>
    </source>
</evidence>
<dbReference type="Gene3D" id="3.30.66.10">
    <property type="entry name" value="DNA topoisomerase I domain"/>
    <property type="match status" value="1"/>
</dbReference>
<evidence type="ECO:0000256" key="5">
    <source>
        <dbReference type="ARBA" id="ARBA00023125"/>
    </source>
</evidence>
<keyword evidence="4" id="KW-0799">Topoisomerase</keyword>
<evidence type="ECO:0000313" key="10">
    <source>
        <dbReference type="Proteomes" id="UP000631300"/>
    </source>
</evidence>
<proteinExistence type="inferred from homology"/>
<reference evidence="9" key="2">
    <citation type="submission" date="2020-09" db="EMBL/GenBank/DDBJ databases">
        <authorList>
            <person name="Sun Q."/>
            <person name="Kim S."/>
        </authorList>
    </citation>
    <scope>NUCLEOTIDE SEQUENCE</scope>
    <source>
        <strain evidence="9">KCTC 22164</strain>
    </source>
</reference>
<comment type="catalytic activity">
    <reaction evidence="1">
        <text>ATP-independent breakage of single-stranded DNA, followed by passage and rejoining.</text>
        <dbReference type="EC" id="5.6.2.1"/>
    </reaction>
</comment>
<feature type="domain" description="DNA topoisomerase IB N-terminal" evidence="8">
    <location>
        <begin position="17"/>
        <end position="65"/>
    </location>
</feature>
<comment type="caution">
    <text evidence="9">The sequence shown here is derived from an EMBL/GenBank/DDBJ whole genome shotgun (WGS) entry which is preliminary data.</text>
</comment>
<dbReference type="Gene3D" id="3.90.15.10">
    <property type="entry name" value="Topoisomerase I, Chain A, domain 3"/>
    <property type="match status" value="1"/>
</dbReference>
<evidence type="ECO:0000313" key="9">
    <source>
        <dbReference type="EMBL" id="GGW87714.1"/>
    </source>
</evidence>
<evidence type="ECO:0000256" key="2">
    <source>
        <dbReference type="ARBA" id="ARBA00006645"/>
    </source>
</evidence>
<dbReference type="EMBL" id="BMXP01000005">
    <property type="protein sequence ID" value="GGW87714.1"/>
    <property type="molecule type" value="Genomic_DNA"/>
</dbReference>
<evidence type="ECO:0000256" key="1">
    <source>
        <dbReference type="ARBA" id="ARBA00000213"/>
    </source>
</evidence>
<evidence type="ECO:0000259" key="7">
    <source>
        <dbReference type="Pfam" id="PF01028"/>
    </source>
</evidence>
<dbReference type="SUPFAM" id="SSF55869">
    <property type="entry name" value="DNA topoisomerase I domain"/>
    <property type="match status" value="1"/>
</dbReference>
<dbReference type="InterPro" id="IPR014711">
    <property type="entry name" value="TopoI_cat_a-hlx-sub_euk"/>
</dbReference>
<dbReference type="GO" id="GO:0003677">
    <property type="term" value="F:DNA binding"/>
    <property type="evidence" value="ECO:0007669"/>
    <property type="project" value="UniProtKB-KW"/>
</dbReference>
<name>A0A918MZ38_9ALTE</name>
<sequence>MALSENEAIRRCKRGRGFEYFYATGNKVGCRRTLQRIKRLVIPPQWQQVLINPKPSARIQAEGLDRKHRRQYIYHPSWHEQQQQQKFSDMTDFGRCLPEFRQHCWQLLKREQWTLKRSAALACLLLDHTGLRAGNRQYTQSNQTYGLTTLRRRHLHQEGDRIRLRFTGKHHRERDVVIDDPALADLVCESAEKQGYALFRYQADGHWHDIDSDDVNAFIHTHLSDRFSCKDFRTWSASRFAVHSLPVVNSSLQQNVRRKWSPTLTQHVADMLGNTPQICRKYYLHPKLITAIESPRQRKQLLSEVGEIMHDKRGYKHALSSLEKVLIQVIS</sequence>
<dbReference type="PRINTS" id="PR00416">
    <property type="entry name" value="EUTPISMRASEI"/>
</dbReference>
<feature type="domain" description="DNA topoisomerase I catalytic core eukaryotic-type" evidence="7">
    <location>
        <begin position="77"/>
        <end position="294"/>
    </location>
</feature>
<accession>A0A918MZ38</accession>
<dbReference type="Pfam" id="PF01028">
    <property type="entry name" value="Topoisom_I"/>
    <property type="match status" value="1"/>
</dbReference>
<evidence type="ECO:0000259" key="8">
    <source>
        <dbReference type="Pfam" id="PF21338"/>
    </source>
</evidence>
<keyword evidence="10" id="KW-1185">Reference proteome</keyword>
<dbReference type="InterPro" id="IPR001631">
    <property type="entry name" value="TopoI"/>
</dbReference>
<comment type="similarity">
    <text evidence="2">Belongs to the type IB topoisomerase family.</text>
</comment>
<dbReference type="Proteomes" id="UP000631300">
    <property type="component" value="Unassembled WGS sequence"/>
</dbReference>
<organism evidence="9 10">
    <name type="scientific">Alteromonas halophila</name>
    <dbReference type="NCBI Taxonomy" id="516698"/>
    <lineage>
        <taxon>Bacteria</taxon>
        <taxon>Pseudomonadati</taxon>
        <taxon>Pseudomonadota</taxon>
        <taxon>Gammaproteobacteria</taxon>
        <taxon>Alteromonadales</taxon>
        <taxon>Alteromonadaceae</taxon>
        <taxon>Alteromonas/Salinimonas group</taxon>
        <taxon>Alteromonas</taxon>
    </lineage>
</organism>
<dbReference type="InterPro" id="IPR013500">
    <property type="entry name" value="TopoI_cat_euk"/>
</dbReference>
<dbReference type="EC" id="5.6.2.1" evidence="3"/>